<reference evidence="3 4" key="1">
    <citation type="submission" date="2016-07" db="EMBL/GenBank/DDBJ databases">
        <title>Draft genome of the white-rot fungus Obba rivulosa 3A-2.</title>
        <authorList>
            <consortium name="DOE Joint Genome Institute"/>
            <person name="Miettinen O."/>
            <person name="Riley R."/>
            <person name="Acob R."/>
            <person name="Barry K."/>
            <person name="Cullen D."/>
            <person name="De Vries R."/>
            <person name="Hainaut M."/>
            <person name="Hatakka A."/>
            <person name="Henrissat B."/>
            <person name="Hilden K."/>
            <person name="Kuo R."/>
            <person name="Labutti K."/>
            <person name="Lipzen A."/>
            <person name="Makela M.R."/>
            <person name="Sandor L."/>
            <person name="Spatafora J.W."/>
            <person name="Grigoriev I.V."/>
            <person name="Hibbett D.S."/>
        </authorList>
    </citation>
    <scope>NUCLEOTIDE SEQUENCE [LARGE SCALE GENOMIC DNA]</scope>
    <source>
        <strain evidence="3 4">3A-2</strain>
    </source>
</reference>
<gene>
    <name evidence="3" type="ORF">OBBRIDRAFT_837763</name>
</gene>
<evidence type="ECO:0000313" key="3">
    <source>
        <dbReference type="EMBL" id="OCH86938.1"/>
    </source>
</evidence>
<feature type="domain" description="HAUS augmin-like complex subunit 6 N-terminal" evidence="2">
    <location>
        <begin position="39"/>
        <end position="158"/>
    </location>
</feature>
<keyword evidence="1" id="KW-0732">Signal</keyword>
<feature type="chain" id="PRO_5034881327" description="HAUS augmin-like complex subunit 6 N-terminal domain-containing protein" evidence="1">
    <location>
        <begin position="28"/>
        <end position="364"/>
    </location>
</feature>
<protein>
    <recommendedName>
        <fullName evidence="2">HAUS augmin-like complex subunit 6 N-terminal domain-containing protein</fullName>
    </recommendedName>
</protein>
<dbReference type="InterPro" id="IPR028163">
    <property type="entry name" value="HAUS_6_N"/>
</dbReference>
<feature type="signal peptide" evidence="1">
    <location>
        <begin position="1"/>
        <end position="27"/>
    </location>
</feature>
<dbReference type="Proteomes" id="UP000250043">
    <property type="component" value="Unassembled WGS sequence"/>
</dbReference>
<dbReference type="EMBL" id="KV722505">
    <property type="protein sequence ID" value="OCH86938.1"/>
    <property type="molecule type" value="Genomic_DNA"/>
</dbReference>
<evidence type="ECO:0000256" key="1">
    <source>
        <dbReference type="SAM" id="SignalP"/>
    </source>
</evidence>
<organism evidence="3 4">
    <name type="scientific">Obba rivulosa</name>
    <dbReference type="NCBI Taxonomy" id="1052685"/>
    <lineage>
        <taxon>Eukaryota</taxon>
        <taxon>Fungi</taxon>
        <taxon>Dikarya</taxon>
        <taxon>Basidiomycota</taxon>
        <taxon>Agaricomycotina</taxon>
        <taxon>Agaricomycetes</taxon>
        <taxon>Polyporales</taxon>
        <taxon>Gelatoporiaceae</taxon>
        <taxon>Obba</taxon>
    </lineage>
</organism>
<proteinExistence type="predicted"/>
<name>A0A8E2DLJ4_9APHY</name>
<dbReference type="OrthoDB" id="5575722at2759"/>
<accession>A0A8E2DLJ4</accession>
<keyword evidence="4" id="KW-1185">Reference proteome</keyword>
<dbReference type="Pfam" id="PF14661">
    <property type="entry name" value="HAUS6_N"/>
    <property type="match status" value="1"/>
</dbReference>
<evidence type="ECO:0000313" key="4">
    <source>
        <dbReference type="Proteomes" id="UP000250043"/>
    </source>
</evidence>
<sequence length="364" mass="40605">MSTSAPLPNALLLLIHLHLLYYPLNDASGYDEHLFDLARASVRERTKIMENICYFLVGKLEGARERMKSVFPVYPCLRSSNTVAFRVSLAKYLEATRNDEQRIEATAETAWWWKDVIVRKFLLEECYGERFEKLMLALSTHVLLSEVLKSPLSDRLPSFNRPEALNTIPSEYAALLARALAARATWQRSAARLDHHKSDLALLRARLSDPNFPASKYGALATDRLIALQRARLDDVVSQHWRSERGDNALQFITTLAGLQTAAVRKSLLTSSVLSMSRVVHKVSDSKVSPPPPLLIAAARHPVYVQSLVPPLFATSHQLASGASTDDARSPEGMTALHAVSERIYAAERTRQVLQEALAHSMAV</sequence>
<dbReference type="AlphaFoldDB" id="A0A8E2DLJ4"/>
<evidence type="ECO:0000259" key="2">
    <source>
        <dbReference type="Pfam" id="PF14661"/>
    </source>
</evidence>